<evidence type="ECO:0000313" key="3">
    <source>
        <dbReference type="EMBL" id="MFC6281320.1"/>
    </source>
</evidence>
<comment type="caution">
    <text evidence="3">The sequence shown here is derived from an EMBL/GenBank/DDBJ whole genome shotgun (WGS) entry which is preliminary data.</text>
</comment>
<evidence type="ECO:0000313" key="4">
    <source>
        <dbReference type="Proteomes" id="UP001596270"/>
    </source>
</evidence>
<keyword evidence="2" id="KW-0808">Transferase</keyword>
<evidence type="ECO:0000256" key="2">
    <source>
        <dbReference type="ARBA" id="ARBA00022679"/>
    </source>
</evidence>
<organism evidence="3 4">
    <name type="scientific">Polaromonas aquatica</name>
    <dbReference type="NCBI Taxonomy" id="332657"/>
    <lineage>
        <taxon>Bacteria</taxon>
        <taxon>Pseudomonadati</taxon>
        <taxon>Pseudomonadota</taxon>
        <taxon>Betaproteobacteria</taxon>
        <taxon>Burkholderiales</taxon>
        <taxon>Comamonadaceae</taxon>
        <taxon>Polaromonas</taxon>
    </lineage>
</organism>
<dbReference type="RefSeq" id="WP_371438992.1">
    <property type="nucleotide sequence ID" value="NZ_JBHSRS010000018.1"/>
</dbReference>
<dbReference type="CDD" id="cd03789">
    <property type="entry name" value="GT9_LPS_heptosyltransferase"/>
    <property type="match status" value="1"/>
</dbReference>
<gene>
    <name evidence="3" type="ORF">ACFQND_08780</name>
</gene>
<protein>
    <submittedName>
        <fullName evidence="3">Glycosyltransferase family 9 protein</fullName>
    </submittedName>
</protein>
<dbReference type="Gene3D" id="3.40.50.2000">
    <property type="entry name" value="Glycogen Phosphorylase B"/>
    <property type="match status" value="2"/>
</dbReference>
<keyword evidence="4" id="KW-1185">Reference proteome</keyword>
<proteinExistence type="predicted"/>
<name>A0ABW1TVG9_9BURK</name>
<keyword evidence="1" id="KW-0328">Glycosyltransferase</keyword>
<dbReference type="Proteomes" id="UP001596270">
    <property type="component" value="Unassembled WGS sequence"/>
</dbReference>
<evidence type="ECO:0000256" key="1">
    <source>
        <dbReference type="ARBA" id="ARBA00022676"/>
    </source>
</evidence>
<dbReference type="EMBL" id="JBHSRS010000018">
    <property type="protein sequence ID" value="MFC6281320.1"/>
    <property type="molecule type" value="Genomic_DNA"/>
</dbReference>
<accession>A0ABW1TVG9</accession>
<dbReference type="PANTHER" id="PTHR30160">
    <property type="entry name" value="TETRAACYLDISACCHARIDE 4'-KINASE-RELATED"/>
    <property type="match status" value="1"/>
</dbReference>
<sequence>MNINVQRWIDRWVGIPLCAAASLANAITSPFRPSGVADKAPRAIVIILLSEMGSLVLAHDMFTRLKTRYPDAQLHALLFGKNREILDLMQVVDPAHVHTVDDKSLSGLLSSLWKAVKELRQAHVDVAIDCELFSRISSLLSFASGASVRVGFHRHTQEGLYRGSHINRPVPYNPYHHISAQFLTLARAIDSTAVPRSKLPVMLAGKAPPHVQLDPALKPDIERRLAQDFPAIAGKPLVLVYPGGGILPIRAWPLASYTTLCEGLVADGYAVAVIGLKDDRALAQQLVANVNRAFPASSGSAAIDLTGYTRSIAELLALFHVAKLLVTNDGGPGQFAALTPIWTLMLFGPETPGLYAPLTPRCHSFYSQYPCSPCLTAYNHRSSYCDGDNQCLKVIAPETVLAKARECLQQDQAVAA</sequence>
<dbReference type="InterPro" id="IPR051199">
    <property type="entry name" value="LPS_LOS_Heptosyltrfase"/>
</dbReference>
<dbReference type="Pfam" id="PF01075">
    <property type="entry name" value="Glyco_transf_9"/>
    <property type="match status" value="1"/>
</dbReference>
<dbReference type="InterPro" id="IPR002201">
    <property type="entry name" value="Glyco_trans_9"/>
</dbReference>
<dbReference type="SUPFAM" id="SSF53756">
    <property type="entry name" value="UDP-Glycosyltransferase/glycogen phosphorylase"/>
    <property type="match status" value="1"/>
</dbReference>
<reference evidence="4" key="1">
    <citation type="journal article" date="2019" name="Int. J. Syst. Evol. Microbiol.">
        <title>The Global Catalogue of Microorganisms (GCM) 10K type strain sequencing project: providing services to taxonomists for standard genome sequencing and annotation.</title>
        <authorList>
            <consortium name="The Broad Institute Genomics Platform"/>
            <consortium name="The Broad Institute Genome Sequencing Center for Infectious Disease"/>
            <person name="Wu L."/>
            <person name="Ma J."/>
        </authorList>
    </citation>
    <scope>NUCLEOTIDE SEQUENCE [LARGE SCALE GENOMIC DNA]</scope>
    <source>
        <strain evidence="4">CCUG 39402</strain>
    </source>
</reference>
<dbReference type="PANTHER" id="PTHR30160:SF1">
    <property type="entry name" value="LIPOPOLYSACCHARIDE 1,2-N-ACETYLGLUCOSAMINETRANSFERASE-RELATED"/>
    <property type="match status" value="1"/>
</dbReference>